<reference evidence="2 3" key="1">
    <citation type="journal article" date="2024" name="G3 (Bethesda)">
        <title>Genome assembly of Hibiscus sabdariffa L. provides insights into metabolisms of medicinal natural products.</title>
        <authorList>
            <person name="Kim T."/>
        </authorList>
    </citation>
    <scope>NUCLEOTIDE SEQUENCE [LARGE SCALE GENOMIC DNA]</scope>
    <source>
        <strain evidence="2">TK-2024</strain>
        <tissue evidence="2">Old leaves</tissue>
    </source>
</reference>
<sequence>MSMKLSFLLLLLVAILKSEVQGLEHVVDDGRQIEGDSRVERRVDSLSHLDQKESQPNNNPSALRIEARVVQDGTGLQSRLNGPQRPMAASTRPEMGSSLMFSLPEIGFNSSPGNLGCVSPLVSEPSCHTQSIGQQSISSADLLLGATN</sequence>
<name>A0ABR2EQP6_9ROSI</name>
<dbReference type="Proteomes" id="UP001472677">
    <property type="component" value="Unassembled WGS sequence"/>
</dbReference>
<dbReference type="EMBL" id="JBBPBM010000011">
    <property type="protein sequence ID" value="KAK8564313.1"/>
    <property type="molecule type" value="Genomic_DNA"/>
</dbReference>
<gene>
    <name evidence="2" type="ORF">V6N12_036439</name>
</gene>
<comment type="caution">
    <text evidence="2">The sequence shown here is derived from an EMBL/GenBank/DDBJ whole genome shotgun (WGS) entry which is preliminary data.</text>
</comment>
<organism evidence="2 3">
    <name type="scientific">Hibiscus sabdariffa</name>
    <name type="common">roselle</name>
    <dbReference type="NCBI Taxonomy" id="183260"/>
    <lineage>
        <taxon>Eukaryota</taxon>
        <taxon>Viridiplantae</taxon>
        <taxon>Streptophyta</taxon>
        <taxon>Embryophyta</taxon>
        <taxon>Tracheophyta</taxon>
        <taxon>Spermatophyta</taxon>
        <taxon>Magnoliopsida</taxon>
        <taxon>eudicotyledons</taxon>
        <taxon>Gunneridae</taxon>
        <taxon>Pentapetalae</taxon>
        <taxon>rosids</taxon>
        <taxon>malvids</taxon>
        <taxon>Malvales</taxon>
        <taxon>Malvaceae</taxon>
        <taxon>Malvoideae</taxon>
        <taxon>Hibiscus</taxon>
    </lineage>
</organism>
<feature type="chain" id="PRO_5046302181" evidence="1">
    <location>
        <begin position="23"/>
        <end position="148"/>
    </location>
</feature>
<keyword evidence="3" id="KW-1185">Reference proteome</keyword>
<evidence type="ECO:0000313" key="3">
    <source>
        <dbReference type="Proteomes" id="UP001472677"/>
    </source>
</evidence>
<evidence type="ECO:0000313" key="2">
    <source>
        <dbReference type="EMBL" id="KAK8564313.1"/>
    </source>
</evidence>
<protein>
    <submittedName>
        <fullName evidence="2">Uncharacterized protein</fullName>
    </submittedName>
</protein>
<accession>A0ABR2EQP6</accession>
<feature type="signal peptide" evidence="1">
    <location>
        <begin position="1"/>
        <end position="22"/>
    </location>
</feature>
<evidence type="ECO:0000256" key="1">
    <source>
        <dbReference type="SAM" id="SignalP"/>
    </source>
</evidence>
<keyword evidence="1" id="KW-0732">Signal</keyword>
<proteinExistence type="predicted"/>